<dbReference type="Proteomes" id="UP001054889">
    <property type="component" value="Unassembled WGS sequence"/>
</dbReference>
<accession>A0AAV5ESI2</accession>
<dbReference type="AlphaFoldDB" id="A0AAV5ESI2"/>
<keyword evidence="6" id="KW-1185">Reference proteome</keyword>
<organism evidence="5 6">
    <name type="scientific">Eleusine coracana subsp. coracana</name>
    <dbReference type="NCBI Taxonomy" id="191504"/>
    <lineage>
        <taxon>Eukaryota</taxon>
        <taxon>Viridiplantae</taxon>
        <taxon>Streptophyta</taxon>
        <taxon>Embryophyta</taxon>
        <taxon>Tracheophyta</taxon>
        <taxon>Spermatophyta</taxon>
        <taxon>Magnoliopsida</taxon>
        <taxon>Liliopsida</taxon>
        <taxon>Poales</taxon>
        <taxon>Poaceae</taxon>
        <taxon>PACMAD clade</taxon>
        <taxon>Chloridoideae</taxon>
        <taxon>Cynodonteae</taxon>
        <taxon>Eleusininae</taxon>
        <taxon>Eleusine</taxon>
    </lineage>
</organism>
<dbReference type="InterPro" id="IPR011141">
    <property type="entry name" value="Polyketide_synthase_type-III"/>
</dbReference>
<dbReference type="EMBL" id="BQKI01000078">
    <property type="protein sequence ID" value="GJN25467.1"/>
    <property type="molecule type" value="Genomic_DNA"/>
</dbReference>
<evidence type="ECO:0000313" key="5">
    <source>
        <dbReference type="EMBL" id="GJN25467.1"/>
    </source>
</evidence>
<reference evidence="5" key="2">
    <citation type="submission" date="2021-12" db="EMBL/GenBank/DDBJ databases">
        <title>Resequencing data analysis of finger millet.</title>
        <authorList>
            <person name="Hatakeyama M."/>
            <person name="Aluri S."/>
            <person name="Balachadran M.T."/>
            <person name="Sivarajan S.R."/>
            <person name="Poveda L."/>
            <person name="Shimizu-Inatsugi R."/>
            <person name="Schlapbach R."/>
            <person name="Sreeman S.M."/>
            <person name="Shimizu K.K."/>
        </authorList>
    </citation>
    <scope>NUCLEOTIDE SEQUENCE</scope>
</reference>
<dbReference type="InterPro" id="IPR001099">
    <property type="entry name" value="Chalcone/stilbene_synt_N"/>
</dbReference>
<dbReference type="InterPro" id="IPR016039">
    <property type="entry name" value="Thiolase-like"/>
</dbReference>
<dbReference type="InterPro" id="IPR012328">
    <property type="entry name" value="Chalcone/stilbene_synt_C"/>
</dbReference>
<dbReference type="GO" id="GO:0016747">
    <property type="term" value="F:acyltransferase activity, transferring groups other than amino-acyl groups"/>
    <property type="evidence" value="ECO:0007669"/>
    <property type="project" value="InterPro"/>
</dbReference>
<dbReference type="Pfam" id="PF00195">
    <property type="entry name" value="Chal_sti_synt_N"/>
    <property type="match status" value="1"/>
</dbReference>
<dbReference type="PANTHER" id="PTHR11877:SF47">
    <property type="entry name" value="OS11G0529900 PROTEIN"/>
    <property type="match status" value="1"/>
</dbReference>
<proteinExistence type="inferred from homology"/>
<evidence type="ECO:0008006" key="7">
    <source>
        <dbReference type="Google" id="ProtNLM"/>
    </source>
</evidence>
<protein>
    <recommendedName>
        <fullName evidence="7">Chalcone synthase</fullName>
    </recommendedName>
</protein>
<evidence type="ECO:0000259" key="3">
    <source>
        <dbReference type="Pfam" id="PF00195"/>
    </source>
</evidence>
<feature type="domain" description="Chalcone/stilbene synthase N-terminal" evidence="3">
    <location>
        <begin position="12"/>
        <end position="130"/>
    </location>
</feature>
<dbReference type="Pfam" id="PF02797">
    <property type="entry name" value="Chal_sti_synt_C"/>
    <property type="match status" value="1"/>
</dbReference>
<name>A0AAV5ESI2_ELECO</name>
<evidence type="ECO:0000259" key="4">
    <source>
        <dbReference type="Pfam" id="PF02797"/>
    </source>
</evidence>
<dbReference type="PANTHER" id="PTHR11877">
    <property type="entry name" value="HYDROXYMETHYLGLUTARYL-COA SYNTHASE"/>
    <property type="match status" value="1"/>
</dbReference>
<evidence type="ECO:0000256" key="2">
    <source>
        <dbReference type="RuleBase" id="RU003633"/>
    </source>
</evidence>
<keyword evidence="2" id="KW-0808">Transferase</keyword>
<comment type="similarity">
    <text evidence="1 2">Belongs to the thiolase-like superfamily. Chalcone/stilbene synthases family.</text>
</comment>
<comment type="caution">
    <text evidence="5">The sequence shown here is derived from an EMBL/GenBank/DDBJ whole genome shotgun (WGS) entry which is preliminary data.</text>
</comment>
<reference evidence="5" key="1">
    <citation type="journal article" date="2018" name="DNA Res.">
        <title>Multiple hybrid de novo genome assembly of finger millet, an orphan allotetraploid crop.</title>
        <authorList>
            <person name="Hatakeyama M."/>
            <person name="Aluri S."/>
            <person name="Balachadran M.T."/>
            <person name="Sivarajan S.R."/>
            <person name="Patrignani A."/>
            <person name="Gruter S."/>
            <person name="Poveda L."/>
            <person name="Shimizu-Inatsugi R."/>
            <person name="Baeten J."/>
            <person name="Francoijs K.J."/>
            <person name="Nataraja K.N."/>
            <person name="Reddy Y.A.N."/>
            <person name="Phadnis S."/>
            <person name="Ravikumar R.L."/>
            <person name="Schlapbach R."/>
            <person name="Sreeman S.M."/>
            <person name="Shimizu K.K."/>
        </authorList>
    </citation>
    <scope>NUCLEOTIDE SEQUENCE</scope>
</reference>
<dbReference type="SUPFAM" id="SSF53901">
    <property type="entry name" value="Thiolase-like"/>
    <property type="match status" value="2"/>
</dbReference>
<gene>
    <name evidence="5" type="primary">gb13296</name>
    <name evidence="5" type="ORF">PR202_gb13296</name>
</gene>
<evidence type="ECO:0000256" key="1">
    <source>
        <dbReference type="ARBA" id="ARBA00005531"/>
    </source>
</evidence>
<feature type="domain" description="Chalcone/stilbene synthase C-terminal" evidence="4">
    <location>
        <begin position="207"/>
        <end position="293"/>
    </location>
</feature>
<sequence>MLATGLPANVIEESWRARRPDGTAAVLAIGTANPATSVRQDEYTDWYFRVTNSKHLSKLIKTKMKRICEKSGLTKRYFLYTDETASSNPGLTDRTLPFLEARMTITMEAVLEFASARPATDITLNSWPAPAVQRTMLNLHSCFGGSSTLHVAKDLAKYNLGARVLVVCNEHVDWKDMRQVWQMDMGMISHWKLESPVPAKEPARSGVVHPGGLVVLDSCDAALLLEPQKLAASRRVLSEYGNMGASTIFFVLDEMRRWRQNYDDEEGGMCGNQWGVMLRIGPGLTIETMLLQAATNPDDN</sequence>
<dbReference type="GO" id="GO:0030639">
    <property type="term" value="P:polyketide biosynthetic process"/>
    <property type="evidence" value="ECO:0007669"/>
    <property type="project" value="TreeGrafter"/>
</dbReference>
<dbReference type="Gene3D" id="3.40.47.10">
    <property type="match status" value="3"/>
</dbReference>
<evidence type="ECO:0000313" key="6">
    <source>
        <dbReference type="Proteomes" id="UP001054889"/>
    </source>
</evidence>
<keyword evidence="2" id="KW-0012">Acyltransferase</keyword>